<protein>
    <submittedName>
        <fullName evidence="1">Uncharacterized protein</fullName>
    </submittedName>
</protein>
<dbReference type="EMBL" id="JBJUIK010000009">
    <property type="protein sequence ID" value="KAL3519179.1"/>
    <property type="molecule type" value="Genomic_DNA"/>
</dbReference>
<name>A0ABD2ZI85_9GENT</name>
<sequence>MMTQVKLAKERENLASERPQKAECFSIRSLWLRQLSGTKIHLKRYVYCNTLVTASHYHKRIASRSYDNVIDLHKSKQ</sequence>
<accession>A0ABD2ZI85</accession>
<evidence type="ECO:0000313" key="2">
    <source>
        <dbReference type="Proteomes" id="UP001630127"/>
    </source>
</evidence>
<dbReference type="AlphaFoldDB" id="A0ABD2ZI85"/>
<evidence type="ECO:0000313" key="1">
    <source>
        <dbReference type="EMBL" id="KAL3519179.1"/>
    </source>
</evidence>
<reference evidence="1 2" key="1">
    <citation type="submission" date="2024-11" db="EMBL/GenBank/DDBJ databases">
        <title>A near-complete genome assembly of Cinchona calisaya.</title>
        <authorList>
            <person name="Lian D.C."/>
            <person name="Zhao X.W."/>
            <person name="Wei L."/>
        </authorList>
    </citation>
    <scope>NUCLEOTIDE SEQUENCE [LARGE SCALE GENOMIC DNA]</scope>
    <source>
        <tissue evidence="1">Nenye</tissue>
    </source>
</reference>
<proteinExistence type="predicted"/>
<keyword evidence="2" id="KW-1185">Reference proteome</keyword>
<organism evidence="1 2">
    <name type="scientific">Cinchona calisaya</name>
    <dbReference type="NCBI Taxonomy" id="153742"/>
    <lineage>
        <taxon>Eukaryota</taxon>
        <taxon>Viridiplantae</taxon>
        <taxon>Streptophyta</taxon>
        <taxon>Embryophyta</taxon>
        <taxon>Tracheophyta</taxon>
        <taxon>Spermatophyta</taxon>
        <taxon>Magnoliopsida</taxon>
        <taxon>eudicotyledons</taxon>
        <taxon>Gunneridae</taxon>
        <taxon>Pentapetalae</taxon>
        <taxon>asterids</taxon>
        <taxon>lamiids</taxon>
        <taxon>Gentianales</taxon>
        <taxon>Rubiaceae</taxon>
        <taxon>Cinchonoideae</taxon>
        <taxon>Cinchoneae</taxon>
        <taxon>Cinchona</taxon>
    </lineage>
</organism>
<dbReference type="Proteomes" id="UP001630127">
    <property type="component" value="Unassembled WGS sequence"/>
</dbReference>
<gene>
    <name evidence="1" type="ORF">ACH5RR_021768</name>
</gene>
<comment type="caution">
    <text evidence="1">The sequence shown here is derived from an EMBL/GenBank/DDBJ whole genome shotgun (WGS) entry which is preliminary data.</text>
</comment>